<dbReference type="OrthoDB" id="9429657at2"/>
<reference evidence="3 4" key="1">
    <citation type="journal article" date="2015" name="Stand. Genomic Sci.">
        <title>Genomic Encyclopedia of Bacterial and Archaeal Type Strains, Phase III: the genomes of soil and plant-associated and newly described type strains.</title>
        <authorList>
            <person name="Whitman W.B."/>
            <person name="Woyke T."/>
            <person name="Klenk H.P."/>
            <person name="Zhou Y."/>
            <person name="Lilburn T.G."/>
            <person name="Beck B.J."/>
            <person name="De Vos P."/>
            <person name="Vandamme P."/>
            <person name="Eisen J.A."/>
            <person name="Garrity G."/>
            <person name="Hugenholtz P."/>
            <person name="Kyrpides N.C."/>
        </authorList>
    </citation>
    <scope>NUCLEOTIDE SEQUENCE [LARGE SCALE GENOMIC DNA]</scope>
    <source>
        <strain evidence="3 4">RF6</strain>
    </source>
</reference>
<dbReference type="EMBL" id="SHKI01000003">
    <property type="protein sequence ID" value="RZT66648.1"/>
    <property type="molecule type" value="Genomic_DNA"/>
</dbReference>
<evidence type="ECO:0000313" key="3">
    <source>
        <dbReference type="EMBL" id="RZT66648.1"/>
    </source>
</evidence>
<dbReference type="AlphaFoldDB" id="A0A4Q7U2I2"/>
<evidence type="ECO:0000256" key="2">
    <source>
        <dbReference type="SAM" id="Phobius"/>
    </source>
</evidence>
<feature type="compositionally biased region" description="Polar residues" evidence="1">
    <location>
        <begin position="11"/>
        <end position="23"/>
    </location>
</feature>
<feature type="region of interest" description="Disordered" evidence="1">
    <location>
        <begin position="1"/>
        <end position="36"/>
    </location>
</feature>
<keyword evidence="2" id="KW-0812">Transmembrane</keyword>
<organism evidence="3 4">
    <name type="scientific">Leucobacter luti</name>
    <dbReference type="NCBI Taxonomy" id="340320"/>
    <lineage>
        <taxon>Bacteria</taxon>
        <taxon>Bacillati</taxon>
        <taxon>Actinomycetota</taxon>
        <taxon>Actinomycetes</taxon>
        <taxon>Micrococcales</taxon>
        <taxon>Microbacteriaceae</taxon>
        <taxon>Leucobacter</taxon>
    </lineage>
</organism>
<evidence type="ECO:0000313" key="4">
    <source>
        <dbReference type="Proteomes" id="UP000291832"/>
    </source>
</evidence>
<comment type="caution">
    <text evidence="3">The sequence shown here is derived from an EMBL/GenBank/DDBJ whole genome shotgun (WGS) entry which is preliminary data.</text>
</comment>
<dbReference type="Proteomes" id="UP000291832">
    <property type="component" value="Unassembled WGS sequence"/>
</dbReference>
<keyword evidence="2" id="KW-0472">Membrane</keyword>
<feature type="transmembrane region" description="Helical" evidence="2">
    <location>
        <begin position="43"/>
        <end position="64"/>
    </location>
</feature>
<keyword evidence="4" id="KW-1185">Reference proteome</keyword>
<name>A0A4Q7U2I2_9MICO</name>
<sequence length="177" mass="18045">MGTTALDMTPDISTHDTAATTAPESGGGSEPRVPATEDRRGRLAWIIGGLVVIAVLAVVGFFFFQARDAGGALPESFPAHAELPLVDGEIAGSAELPGAQTEVTVRVADPAQQAAALTALTDAGYRVIGSEGSGPIGTVTSLSSETHSVRVSFDQDSDGAFTVTYLTSPRAGADTEQ</sequence>
<evidence type="ECO:0000256" key="1">
    <source>
        <dbReference type="SAM" id="MobiDB-lite"/>
    </source>
</evidence>
<accession>A0A4Q7U2I2</accession>
<protein>
    <submittedName>
        <fullName evidence="3">Uncharacterized protein</fullName>
    </submittedName>
</protein>
<dbReference type="RefSeq" id="WP_130453010.1">
    <property type="nucleotide sequence ID" value="NZ_QYAG01000001.1"/>
</dbReference>
<keyword evidence="2" id="KW-1133">Transmembrane helix</keyword>
<gene>
    <name evidence="3" type="ORF">EV139_0771</name>
</gene>
<proteinExistence type="predicted"/>